<reference evidence="1 2" key="1">
    <citation type="journal article" date="2016" name="Mol. Biol. Evol.">
        <title>Comparative Genomics of Early-Diverging Mushroom-Forming Fungi Provides Insights into the Origins of Lignocellulose Decay Capabilities.</title>
        <authorList>
            <person name="Nagy L.G."/>
            <person name="Riley R."/>
            <person name="Tritt A."/>
            <person name="Adam C."/>
            <person name="Daum C."/>
            <person name="Floudas D."/>
            <person name="Sun H."/>
            <person name="Yadav J.S."/>
            <person name="Pangilinan J."/>
            <person name="Larsson K.H."/>
            <person name="Matsuura K."/>
            <person name="Barry K."/>
            <person name="Labutti K."/>
            <person name="Kuo R."/>
            <person name="Ohm R.A."/>
            <person name="Bhattacharya S.S."/>
            <person name="Shirouzu T."/>
            <person name="Yoshinaga Y."/>
            <person name="Martin F.M."/>
            <person name="Grigoriev I.V."/>
            <person name="Hibbett D.S."/>
        </authorList>
    </citation>
    <scope>NUCLEOTIDE SEQUENCE [LARGE SCALE GENOMIC DNA]</scope>
    <source>
        <strain evidence="1 2">TUFC12733</strain>
    </source>
</reference>
<gene>
    <name evidence="1" type="ORF">CALVIDRAFT_199044</name>
</gene>
<proteinExistence type="predicted"/>
<evidence type="ECO:0000313" key="2">
    <source>
        <dbReference type="Proteomes" id="UP000076738"/>
    </source>
</evidence>
<protein>
    <submittedName>
        <fullName evidence="1">Uncharacterized protein</fullName>
    </submittedName>
</protein>
<name>A0A167KJS9_CALVF</name>
<dbReference type="EMBL" id="KV417293">
    <property type="protein sequence ID" value="KZO94717.1"/>
    <property type="molecule type" value="Genomic_DNA"/>
</dbReference>
<dbReference type="AlphaFoldDB" id="A0A167KJS9"/>
<dbReference type="Proteomes" id="UP000076738">
    <property type="component" value="Unassembled WGS sequence"/>
</dbReference>
<sequence length="125" mass="14192">MRWRRLRTYESLSSDAFRGSTIPIESGQTLILIVLCASFRLCTGGVHRESQSKRQSKRVNVSIEQWYSVLKSTTRPGCSSTGTIERHSVDVFPSIRKVLRLMHGLVTGQKQHVPVNRFFGYCFSG</sequence>
<accession>A0A167KJS9</accession>
<evidence type="ECO:0000313" key="1">
    <source>
        <dbReference type="EMBL" id="KZO94717.1"/>
    </source>
</evidence>
<keyword evidence="2" id="KW-1185">Reference proteome</keyword>
<organism evidence="1 2">
    <name type="scientific">Calocera viscosa (strain TUFC12733)</name>
    <dbReference type="NCBI Taxonomy" id="1330018"/>
    <lineage>
        <taxon>Eukaryota</taxon>
        <taxon>Fungi</taxon>
        <taxon>Dikarya</taxon>
        <taxon>Basidiomycota</taxon>
        <taxon>Agaricomycotina</taxon>
        <taxon>Dacrymycetes</taxon>
        <taxon>Dacrymycetales</taxon>
        <taxon>Dacrymycetaceae</taxon>
        <taxon>Calocera</taxon>
    </lineage>
</organism>